<accession>A0ABU2J5D0</accession>
<protein>
    <submittedName>
        <fullName evidence="1">DUF3515 domain-containing protein</fullName>
    </submittedName>
</protein>
<sequence>MIATAIAVPVTIVVAFVLTAGHSTGDRSGSAGTSPSAGGPLAAVTVAAPPSPAASVQAACVKVFAALPVQLGNLVPRRTETDSAFVAAWGNPAIVVRCGVTKPAIFGTVAAAQPVDVNNVIWQPDPQKTRTVYTAVDRGVYIDVTVPAGADQPLPLLAPAVSTLPQVCTATDAAGHTGAQLPICR</sequence>
<dbReference type="InterPro" id="IPR021903">
    <property type="entry name" value="DUF3515"/>
</dbReference>
<dbReference type="Proteomes" id="UP001183176">
    <property type="component" value="Unassembled WGS sequence"/>
</dbReference>
<evidence type="ECO:0000313" key="2">
    <source>
        <dbReference type="Proteomes" id="UP001183176"/>
    </source>
</evidence>
<gene>
    <name evidence="1" type="ORF">RM423_00690</name>
</gene>
<comment type="caution">
    <text evidence="1">The sequence shown here is derived from an EMBL/GenBank/DDBJ whole genome shotgun (WGS) entry which is preliminary data.</text>
</comment>
<dbReference type="EMBL" id="JAVREH010000001">
    <property type="protein sequence ID" value="MDT0259903.1"/>
    <property type="molecule type" value="Genomic_DNA"/>
</dbReference>
<reference evidence="2" key="1">
    <citation type="submission" date="2023-07" db="EMBL/GenBank/DDBJ databases">
        <title>30 novel species of actinomycetes from the DSMZ collection.</title>
        <authorList>
            <person name="Nouioui I."/>
        </authorList>
    </citation>
    <scope>NUCLEOTIDE SEQUENCE [LARGE SCALE GENOMIC DNA]</scope>
    <source>
        <strain evidence="2">DSM 44399</strain>
    </source>
</reference>
<dbReference type="RefSeq" id="WP_311421063.1">
    <property type="nucleotide sequence ID" value="NZ_JAVREH010000001.1"/>
</dbReference>
<keyword evidence="2" id="KW-1185">Reference proteome</keyword>
<name>A0ABU2J5D0_9ACTN</name>
<organism evidence="1 2">
    <name type="scientific">Jatrophihabitans lederbergiae</name>
    <dbReference type="NCBI Taxonomy" id="3075547"/>
    <lineage>
        <taxon>Bacteria</taxon>
        <taxon>Bacillati</taxon>
        <taxon>Actinomycetota</taxon>
        <taxon>Actinomycetes</taxon>
        <taxon>Jatrophihabitantales</taxon>
        <taxon>Jatrophihabitantaceae</taxon>
        <taxon>Jatrophihabitans</taxon>
    </lineage>
</organism>
<proteinExistence type="predicted"/>
<evidence type="ECO:0000313" key="1">
    <source>
        <dbReference type="EMBL" id="MDT0259903.1"/>
    </source>
</evidence>
<dbReference type="Pfam" id="PF12028">
    <property type="entry name" value="DUF3515"/>
    <property type="match status" value="1"/>
</dbReference>